<organism evidence="4 5">
    <name type="scientific">Noviherbaspirillum autotrophicum</name>
    <dbReference type="NCBI Taxonomy" id="709839"/>
    <lineage>
        <taxon>Bacteria</taxon>
        <taxon>Pseudomonadati</taxon>
        <taxon>Pseudomonadota</taxon>
        <taxon>Betaproteobacteria</taxon>
        <taxon>Burkholderiales</taxon>
        <taxon>Oxalobacteraceae</taxon>
        <taxon>Noviherbaspirillum</taxon>
    </lineage>
</organism>
<gene>
    <name evidence="4" type="ORF">TSA66_10435</name>
</gene>
<evidence type="ECO:0008006" key="6">
    <source>
        <dbReference type="Google" id="ProtNLM"/>
    </source>
</evidence>
<reference evidence="4 5" key="1">
    <citation type="submission" date="2014-12" db="EMBL/GenBank/DDBJ databases">
        <title>Denitrispirillum autotrophicum gen. nov., sp. nov., Denitrifying, Facultatively Autotrophic Bacteria Isolated from Rice Paddy Soil.</title>
        <authorList>
            <person name="Ishii S."/>
            <person name="Ashida N."/>
            <person name="Ohno H."/>
            <person name="Otsuka S."/>
            <person name="Yokota A."/>
            <person name="Senoo K."/>
        </authorList>
    </citation>
    <scope>NUCLEOTIDE SEQUENCE [LARGE SCALE GENOMIC DNA]</scope>
    <source>
        <strain evidence="4 5">TSA66</strain>
    </source>
</reference>
<dbReference type="RefSeq" id="WP_040039953.1">
    <property type="nucleotide sequence ID" value="NZ_JWJG01000028.1"/>
</dbReference>
<comment type="caution">
    <text evidence="4">The sequence shown here is derived from an EMBL/GenBank/DDBJ whole genome shotgun (WGS) entry which is preliminary data.</text>
</comment>
<feature type="compositionally biased region" description="Low complexity" evidence="2">
    <location>
        <begin position="42"/>
        <end position="59"/>
    </location>
</feature>
<dbReference type="AlphaFoldDB" id="A0A0C2BIR2"/>
<dbReference type="STRING" id="709839.TSA66_10435"/>
<evidence type="ECO:0000256" key="2">
    <source>
        <dbReference type="SAM" id="MobiDB-lite"/>
    </source>
</evidence>
<evidence type="ECO:0000256" key="3">
    <source>
        <dbReference type="SAM" id="SignalP"/>
    </source>
</evidence>
<dbReference type="PROSITE" id="PS51257">
    <property type="entry name" value="PROKAR_LIPOPROTEIN"/>
    <property type="match status" value="1"/>
</dbReference>
<keyword evidence="3" id="KW-0732">Signal</keyword>
<dbReference type="Gene3D" id="2.40.160.90">
    <property type="match status" value="1"/>
</dbReference>
<keyword evidence="5" id="KW-1185">Reference proteome</keyword>
<evidence type="ECO:0000313" key="4">
    <source>
        <dbReference type="EMBL" id="KIF81130.1"/>
    </source>
</evidence>
<evidence type="ECO:0000313" key="5">
    <source>
        <dbReference type="Proteomes" id="UP000031572"/>
    </source>
</evidence>
<feature type="region of interest" description="Disordered" evidence="2">
    <location>
        <begin position="246"/>
        <end position="279"/>
    </location>
</feature>
<dbReference type="Proteomes" id="UP000031572">
    <property type="component" value="Unassembled WGS sequence"/>
</dbReference>
<proteinExistence type="predicted"/>
<feature type="compositionally biased region" description="Basic and acidic residues" evidence="2">
    <location>
        <begin position="261"/>
        <end position="273"/>
    </location>
</feature>
<protein>
    <recommendedName>
        <fullName evidence="6">Transferrin-binding protein B C-lobe/N-lobe beta barrel domain-containing protein</fullName>
    </recommendedName>
</protein>
<feature type="signal peptide" evidence="3">
    <location>
        <begin position="1"/>
        <end position="19"/>
    </location>
</feature>
<feature type="region of interest" description="Disordered" evidence="2">
    <location>
        <begin position="27"/>
        <end position="59"/>
    </location>
</feature>
<evidence type="ECO:0000256" key="1">
    <source>
        <dbReference type="ARBA" id="ARBA00004442"/>
    </source>
</evidence>
<dbReference type="OrthoDB" id="8772188at2"/>
<dbReference type="InterPro" id="IPR011250">
    <property type="entry name" value="OMP/PagP_B-barrel"/>
</dbReference>
<sequence>MRTHLRLTLLSLSVSLALAACGGGGGGSDTAASGGQTGGNNNGSQPGNTGNTGNTGTFPTTTASMVMACPQDVADAGTTEQCSGDIAITADKGNGVLVTNSGVQVIAKSSVDKQTTAEGLALTTDGIAEIRLFKGASTVSKPSLLLNNLGIKWDGTTERPQIIERFLSTQGRTEFGANKVISVVALPVFGTFDATKRNDPAYQSRYANNTYFPRTAPASVCPPGTTRGTAECPAETTAAKFAFTKGNWQDPVPGTDPDETDAGRLHEDGDVSRTPDVPFPGTKGYRDFANYSYRYANVTKWLSQDTVEIAEWKGVQTVTEHTQNRRGVVAFGDVTDSTKIPATGTATYKGWFYGWYASTVNDPNPVPFRAEVTITANFAARTVAVTAVNGTNVGVNPNTPLAALNFTSTTDILMGPNGSNVANYMTGALANGNLKGGLGGRFFGPVETGVGGNGPAEIGASIRMQDSGTGVTLIGGIIAIKRNLP</sequence>
<dbReference type="GO" id="GO:0009279">
    <property type="term" value="C:cell outer membrane"/>
    <property type="evidence" value="ECO:0007669"/>
    <property type="project" value="UniProtKB-SubCell"/>
</dbReference>
<comment type="subcellular location">
    <subcellularLocation>
        <location evidence="1">Cell outer membrane</location>
    </subcellularLocation>
</comment>
<dbReference type="SUPFAM" id="SSF56925">
    <property type="entry name" value="OMPA-like"/>
    <property type="match status" value="1"/>
</dbReference>
<name>A0A0C2BIR2_9BURK</name>
<dbReference type="EMBL" id="JWJG01000028">
    <property type="protein sequence ID" value="KIF81130.1"/>
    <property type="molecule type" value="Genomic_DNA"/>
</dbReference>
<feature type="chain" id="PRO_5002146604" description="Transferrin-binding protein B C-lobe/N-lobe beta barrel domain-containing protein" evidence="3">
    <location>
        <begin position="20"/>
        <end position="485"/>
    </location>
</feature>
<accession>A0A0C2BIR2</accession>